<gene>
    <name evidence="2" type="ORF">LKD31_07260</name>
</gene>
<reference evidence="2" key="1">
    <citation type="submission" date="2021-10" db="EMBL/GenBank/DDBJ databases">
        <title>Anaerobic single-cell dispensing facilitates the cultivation of human gut bacteria.</title>
        <authorList>
            <person name="Afrizal A."/>
        </authorList>
    </citation>
    <scope>NUCLEOTIDE SEQUENCE</scope>
    <source>
        <strain evidence="2">CLA-AA-H250</strain>
    </source>
</reference>
<accession>A0AAE3AMM7</accession>
<keyword evidence="1" id="KW-0472">Membrane</keyword>
<keyword evidence="1" id="KW-0812">Transmembrane</keyword>
<evidence type="ECO:0000313" key="3">
    <source>
        <dbReference type="Proteomes" id="UP001199424"/>
    </source>
</evidence>
<comment type="caution">
    <text evidence="2">The sequence shown here is derived from an EMBL/GenBank/DDBJ whole genome shotgun (WGS) entry which is preliminary data.</text>
</comment>
<proteinExistence type="predicted"/>
<dbReference type="EMBL" id="JAJEQC010000006">
    <property type="protein sequence ID" value="MCC2136813.1"/>
    <property type="molecule type" value="Genomic_DNA"/>
</dbReference>
<organism evidence="2 3">
    <name type="scientific">Hominenteromicrobium mulieris</name>
    <dbReference type="NCBI Taxonomy" id="2885357"/>
    <lineage>
        <taxon>Bacteria</taxon>
        <taxon>Bacillati</taxon>
        <taxon>Bacillota</taxon>
        <taxon>Clostridia</taxon>
        <taxon>Eubacteriales</taxon>
        <taxon>Oscillospiraceae</taxon>
        <taxon>Hominenteromicrobium</taxon>
    </lineage>
</organism>
<protein>
    <submittedName>
        <fullName evidence="2">Uncharacterized protein</fullName>
    </submittedName>
</protein>
<evidence type="ECO:0000256" key="1">
    <source>
        <dbReference type="SAM" id="Phobius"/>
    </source>
</evidence>
<feature type="transmembrane region" description="Helical" evidence="1">
    <location>
        <begin position="7"/>
        <end position="31"/>
    </location>
</feature>
<dbReference type="AlphaFoldDB" id="A0AAE3AMM7"/>
<keyword evidence="1" id="KW-1133">Transmembrane helix</keyword>
<dbReference type="Proteomes" id="UP001199424">
    <property type="component" value="Unassembled WGS sequence"/>
</dbReference>
<evidence type="ECO:0000313" key="2">
    <source>
        <dbReference type="EMBL" id="MCC2136813.1"/>
    </source>
</evidence>
<name>A0AAE3AMM7_9FIRM</name>
<sequence length="49" mass="5320">MKCLNKVLTIIGCITAAVAVVTAAFAVLNYFKEKKENAELEAYLEGSIQ</sequence>
<dbReference type="RefSeq" id="WP_176820446.1">
    <property type="nucleotide sequence ID" value="NZ_JAJEQC010000006.1"/>
</dbReference>
<keyword evidence="3" id="KW-1185">Reference proteome</keyword>